<comment type="caution">
    <text evidence="1">The sequence shown here is derived from an EMBL/GenBank/DDBJ whole genome shotgun (WGS) entry which is preliminary data.</text>
</comment>
<sequence length="1390" mass="157127">MIALLGLLFPTVGLSTLLAKIISSSSFLWLPFLDQFFLHSSHSHPLQIGETMAGALVGGSIISASLQVLFDRMASHEVLDFFRGRKLSDELLMKLRTAMISVNGLLDDAEEKQITKLTVKCWLDELKDALYEADDLLDGVAYEALRSKLEAGSQNIKNQVCNFLTFRDPFGKEMGVNLENILDRLEYLLKQKDALGLNLKECVGEKPNQMKIPTTSVVDEYGFYGREGDKSTLIDLLISDAANANELEVIPIVGMGGIGKTTIAQHVYNDSRVQEWFDLKAWIYVSEEFNVFKITKDIFEEITSKSSDANSLNKLQLELKTRLRGKKFLLVLDDVWNDKYGDWDILLRPLKAGLRGSRIVVTTRNQNVASIMGTLPTHDLKELSNDDCWLLFAKHAFTDGNFSSYSSLEAIGREIVRKCKGLPLAAKALAGLLRAKGNLKEWEKVLKSSLWNLSNDNILPALRLSYHYLPSHLKGCFAYCAIFPKDYQIPKEKLICLWMAEGFLDQPKGNKEAIELGEEYFQELMSRSFFQQSRRIPRRFVMHDLINDLAKFVSGKFCIRLEDDNTCNVTQKTRYFSYLRTRHDALKRFETIYEAKLLRAFLPVSFLDYWIYEEIDSKVMHDLLPMLERLRVLSLSHYDNIVVLPDSIGKLKHLRYLSFAGTPIKRLPESVCSLYNLQTLILNKCKDLVELPVNMVKLMNLCHLEITDTSLKEMPLHIGKLTKLRKLTDFVLGNQSGSGIKELAELQHLRGKLGLCNLQNVLDAGDALQANLKGKELLEELQLRWDGDTDNSLHHRNVLEQLGPHSNVESLLIVGYGGTRFPDWIGDSSFSNLATLELNGCKHCCFLPPLGQLVSLKILSIKAFDEVVTVGHEFYSNSTSMKKLFGSLEILRFERMPQWREWISYGDEPFPLLRKLSIKKCPNLTHNLPGHLPSLTILEIEGCQQLEVLLPRAPIMLSIKLVDDNRNFWFGKMSSGLQRLKVERFQYQPFDSLLVQMSGLSTNLDEIEIRNCLALKCFPLELFTKLKTLCISGCPNFESLSASGGPLGDLTCLNSLVISNCPSLVSFPIGGLAAPNLTQLELRDCLNLKHLPEFMNSLLPSLVGLRLYHCVELVSFPQGGLPSALQLLSIHHCTKLIDGRLRWNLPRLPSLSKFLIGTIQEVESFPEYTLLPSTLTFLTISSYKNLKYLDSEGLQCLTSLRELTIQNCPNLMELPGAVHSLLPCLVKLVIFNCQELESFPAEGLPSKLESLVVQRCNKLIASRMQWGLWRLHSLLNLTIGKDKDVESFPDELLLPATLTSLKIKDFHNLKSLDYRGLQNLSCLRELKIRKCPKVQSLPVEGLPSSLTSLIISGCPMLKQRCQRENGEDWTKISHIPSIEISGVMINEIKH</sequence>
<dbReference type="Proteomes" id="UP000091857">
    <property type="component" value="Chromosome 17"/>
</dbReference>
<evidence type="ECO:0000313" key="2">
    <source>
        <dbReference type="Proteomes" id="UP000091857"/>
    </source>
</evidence>
<keyword evidence="2" id="KW-1185">Reference proteome</keyword>
<accession>A0ACB7G3V4</accession>
<evidence type="ECO:0000313" key="1">
    <source>
        <dbReference type="EMBL" id="KAG8634554.1"/>
    </source>
</evidence>
<gene>
    <name evidence="1" type="ORF">MANES_17G055200v8</name>
</gene>
<name>A0ACB7G3V4_MANES</name>
<protein>
    <submittedName>
        <fullName evidence="1">Uncharacterized protein</fullName>
    </submittedName>
</protein>
<proteinExistence type="predicted"/>
<organism evidence="1 2">
    <name type="scientific">Manihot esculenta</name>
    <name type="common">Cassava</name>
    <name type="synonym">Jatropha manihot</name>
    <dbReference type="NCBI Taxonomy" id="3983"/>
    <lineage>
        <taxon>Eukaryota</taxon>
        <taxon>Viridiplantae</taxon>
        <taxon>Streptophyta</taxon>
        <taxon>Embryophyta</taxon>
        <taxon>Tracheophyta</taxon>
        <taxon>Spermatophyta</taxon>
        <taxon>Magnoliopsida</taxon>
        <taxon>eudicotyledons</taxon>
        <taxon>Gunneridae</taxon>
        <taxon>Pentapetalae</taxon>
        <taxon>rosids</taxon>
        <taxon>fabids</taxon>
        <taxon>Malpighiales</taxon>
        <taxon>Euphorbiaceae</taxon>
        <taxon>Crotonoideae</taxon>
        <taxon>Manihoteae</taxon>
        <taxon>Manihot</taxon>
    </lineage>
</organism>
<dbReference type="EMBL" id="CM004403">
    <property type="protein sequence ID" value="KAG8634554.1"/>
    <property type="molecule type" value="Genomic_DNA"/>
</dbReference>
<reference evidence="2" key="1">
    <citation type="journal article" date="2016" name="Nat. Biotechnol.">
        <title>Sequencing wild and cultivated cassava and related species reveals extensive interspecific hybridization and genetic diversity.</title>
        <authorList>
            <person name="Bredeson J.V."/>
            <person name="Lyons J.B."/>
            <person name="Prochnik S.E."/>
            <person name="Wu G.A."/>
            <person name="Ha C.M."/>
            <person name="Edsinger-Gonzales E."/>
            <person name="Grimwood J."/>
            <person name="Schmutz J."/>
            <person name="Rabbi I.Y."/>
            <person name="Egesi C."/>
            <person name="Nauluvula P."/>
            <person name="Lebot V."/>
            <person name="Ndunguru J."/>
            <person name="Mkamilo G."/>
            <person name="Bart R.S."/>
            <person name="Setter T.L."/>
            <person name="Gleadow R.M."/>
            <person name="Kulakow P."/>
            <person name="Ferguson M.E."/>
            <person name="Rounsley S."/>
            <person name="Rokhsar D.S."/>
        </authorList>
    </citation>
    <scope>NUCLEOTIDE SEQUENCE [LARGE SCALE GENOMIC DNA]</scope>
    <source>
        <strain evidence="2">cv. AM560-2</strain>
    </source>
</reference>